<comment type="similarity">
    <text evidence="2 8">Belongs to the G-protein coupled receptor 1 family.</text>
</comment>
<feature type="transmembrane region" description="Helical" evidence="10">
    <location>
        <begin position="360"/>
        <end position="380"/>
    </location>
</feature>
<feature type="transmembrane region" description="Helical" evidence="10">
    <location>
        <begin position="492"/>
        <end position="512"/>
    </location>
</feature>
<evidence type="ECO:0000256" key="9">
    <source>
        <dbReference type="SAM" id="MobiDB-lite"/>
    </source>
</evidence>
<keyword evidence="6 10" id="KW-0472">Membrane</keyword>
<feature type="transmembrane region" description="Helical" evidence="10">
    <location>
        <begin position="320"/>
        <end position="339"/>
    </location>
</feature>
<evidence type="ECO:0000313" key="13">
    <source>
        <dbReference type="Proteomes" id="UP001353858"/>
    </source>
</evidence>
<evidence type="ECO:0000256" key="3">
    <source>
        <dbReference type="ARBA" id="ARBA00022475"/>
    </source>
</evidence>
<dbReference type="GO" id="GO:0032870">
    <property type="term" value="P:cellular response to hormone stimulus"/>
    <property type="evidence" value="ECO:0007669"/>
    <property type="project" value="TreeGrafter"/>
</dbReference>
<feature type="transmembrane region" description="Helical" evidence="10">
    <location>
        <begin position="524"/>
        <end position="546"/>
    </location>
</feature>
<feature type="domain" description="G-protein coupled receptors family 1 profile" evidence="11">
    <location>
        <begin position="253"/>
        <end position="543"/>
    </location>
</feature>
<dbReference type="Gene3D" id="1.20.1070.10">
    <property type="entry name" value="Rhodopsin 7-helix transmembrane proteins"/>
    <property type="match status" value="1"/>
</dbReference>
<dbReference type="InterPro" id="IPR000276">
    <property type="entry name" value="GPCR_Rhodpsn"/>
</dbReference>
<feature type="region of interest" description="Disordered" evidence="9">
    <location>
        <begin position="181"/>
        <end position="217"/>
    </location>
</feature>
<name>A0AAN7P1P8_9COLE</name>
<dbReference type="GO" id="GO:0005886">
    <property type="term" value="C:plasma membrane"/>
    <property type="evidence" value="ECO:0007669"/>
    <property type="project" value="UniProtKB-SubCell"/>
</dbReference>
<evidence type="ECO:0000256" key="7">
    <source>
        <dbReference type="ARBA" id="ARBA00023170"/>
    </source>
</evidence>
<keyword evidence="5 10" id="KW-1133">Transmembrane helix</keyword>
<keyword evidence="3" id="KW-1003">Cell membrane</keyword>
<keyword evidence="4 8" id="KW-0812">Transmembrane</keyword>
<keyword evidence="8" id="KW-0297">G-protein coupled receptor</keyword>
<evidence type="ECO:0000256" key="6">
    <source>
        <dbReference type="ARBA" id="ARBA00023136"/>
    </source>
</evidence>
<dbReference type="Pfam" id="PF00001">
    <property type="entry name" value="7tm_1"/>
    <property type="match status" value="1"/>
</dbReference>
<dbReference type="SUPFAM" id="SSF81321">
    <property type="entry name" value="Family A G protein-coupled receptor-like"/>
    <property type="match status" value="1"/>
</dbReference>
<evidence type="ECO:0000256" key="5">
    <source>
        <dbReference type="ARBA" id="ARBA00022989"/>
    </source>
</evidence>
<gene>
    <name evidence="12" type="ORF">RN001_016395</name>
</gene>
<dbReference type="PANTHER" id="PTHR24241">
    <property type="entry name" value="NEUROPEPTIDE RECEPTOR-RELATED G-PROTEIN COUPLED RECEPTOR"/>
    <property type="match status" value="1"/>
</dbReference>
<feature type="transmembrane region" description="Helical" evidence="10">
    <location>
        <begin position="252"/>
        <end position="271"/>
    </location>
</feature>
<proteinExistence type="inferred from homology"/>
<feature type="region of interest" description="Disordered" evidence="9">
    <location>
        <begin position="456"/>
        <end position="483"/>
    </location>
</feature>
<comment type="caution">
    <text evidence="12">The sequence shown here is derived from an EMBL/GenBank/DDBJ whole genome shotgun (WGS) entry which is preliminary data.</text>
</comment>
<sequence length="596" mass="66235">MPAKRRSCGSNGSLDQSLCLGTSSMLYEDVFTCFRLMKMVHTYHKKTQRAFIDEEAVKSAITEVIKHKKSIRVAAADHNLKSATLQHRIEKYRKIHKNMNPEVSDDSGQENEAADVNQMRKYHSKYTRLSVTATIKLNESKSPSPPATYKYLTVPNSREAIVPEKQSTIIQQPTIISSSESVTGGLKPVTTGADTPPVASRDTSLETEWNEGDTSKHARGSTVAVEAGLVLRVDVAQHYLTDRHRMEYITSLYGFMFLVGLLGNGSLGLTLCCGPGAKARSPLLLGLVAADFLVCCLSGPVTAALYVISTWSQPWLRVALFVQAWPVSASTLSMMAISVDRYLTVKNYRPAGQVVRRRHLLATASIVAWILAAALSSLQLIQKNPWKTTVLIIRAVFTHVVPMCVVFASHLGVHSKLTALSLTARAKHGELPLPMPLLRRPTNVIIVAGIPTRMDNKNLSSEQSQKKAELDNETAEQPPTSTLQSRRRLANALMWMAAVFALCWLPYVLCIICEEFNTSPSVTILRYSLFLGHVHSAFSPLLYWTLNHKWLQPPCRFRLPVLYRNASSTNEAALGPFNPRFARPPPVRRQSSHYLY</sequence>
<evidence type="ECO:0000256" key="1">
    <source>
        <dbReference type="ARBA" id="ARBA00004651"/>
    </source>
</evidence>
<feature type="transmembrane region" description="Helical" evidence="10">
    <location>
        <begin position="392"/>
        <end position="413"/>
    </location>
</feature>
<dbReference type="AlphaFoldDB" id="A0AAN7P1P8"/>
<feature type="transmembrane region" description="Helical" evidence="10">
    <location>
        <begin position="283"/>
        <end position="308"/>
    </location>
</feature>
<dbReference type="Proteomes" id="UP001353858">
    <property type="component" value="Unassembled WGS sequence"/>
</dbReference>
<dbReference type="PROSITE" id="PS50262">
    <property type="entry name" value="G_PROTEIN_RECEP_F1_2"/>
    <property type="match status" value="1"/>
</dbReference>
<dbReference type="PANTHER" id="PTHR24241:SF180">
    <property type="entry name" value="G-PROTEIN COUPLED RECEPTORS FAMILY 1 PROFILE DOMAIN-CONTAINING PROTEIN"/>
    <property type="match status" value="1"/>
</dbReference>
<evidence type="ECO:0000259" key="11">
    <source>
        <dbReference type="PROSITE" id="PS50262"/>
    </source>
</evidence>
<dbReference type="InterPro" id="IPR017452">
    <property type="entry name" value="GPCR_Rhodpsn_7TM"/>
</dbReference>
<keyword evidence="7 8" id="KW-0675">Receptor</keyword>
<evidence type="ECO:0000256" key="8">
    <source>
        <dbReference type="RuleBase" id="RU000688"/>
    </source>
</evidence>
<dbReference type="CDD" id="cd00637">
    <property type="entry name" value="7tm_classA_rhodopsin-like"/>
    <property type="match status" value="1"/>
</dbReference>
<organism evidence="12 13">
    <name type="scientific">Aquatica leii</name>
    <dbReference type="NCBI Taxonomy" id="1421715"/>
    <lineage>
        <taxon>Eukaryota</taxon>
        <taxon>Metazoa</taxon>
        <taxon>Ecdysozoa</taxon>
        <taxon>Arthropoda</taxon>
        <taxon>Hexapoda</taxon>
        <taxon>Insecta</taxon>
        <taxon>Pterygota</taxon>
        <taxon>Neoptera</taxon>
        <taxon>Endopterygota</taxon>
        <taxon>Coleoptera</taxon>
        <taxon>Polyphaga</taxon>
        <taxon>Elateriformia</taxon>
        <taxon>Elateroidea</taxon>
        <taxon>Lampyridae</taxon>
        <taxon>Luciolinae</taxon>
        <taxon>Aquatica</taxon>
    </lineage>
</organism>
<dbReference type="GO" id="GO:0004930">
    <property type="term" value="F:G protein-coupled receptor activity"/>
    <property type="evidence" value="ECO:0007669"/>
    <property type="project" value="UniProtKB-KW"/>
</dbReference>
<keyword evidence="8" id="KW-0807">Transducer</keyword>
<dbReference type="PROSITE" id="PS00237">
    <property type="entry name" value="G_PROTEIN_RECEP_F1_1"/>
    <property type="match status" value="1"/>
</dbReference>
<protein>
    <recommendedName>
        <fullName evidence="11">G-protein coupled receptors family 1 profile domain-containing protein</fullName>
    </recommendedName>
</protein>
<dbReference type="PRINTS" id="PR00237">
    <property type="entry name" value="GPCRRHODOPSN"/>
</dbReference>
<evidence type="ECO:0000256" key="10">
    <source>
        <dbReference type="SAM" id="Phobius"/>
    </source>
</evidence>
<keyword evidence="13" id="KW-1185">Reference proteome</keyword>
<evidence type="ECO:0000313" key="12">
    <source>
        <dbReference type="EMBL" id="KAK4872271.1"/>
    </source>
</evidence>
<accession>A0AAN7P1P8</accession>
<comment type="subcellular location">
    <subcellularLocation>
        <location evidence="1">Cell membrane</location>
        <topology evidence="1">Multi-pass membrane protein</topology>
    </subcellularLocation>
</comment>
<dbReference type="GO" id="GO:0042277">
    <property type="term" value="F:peptide binding"/>
    <property type="evidence" value="ECO:0007669"/>
    <property type="project" value="TreeGrafter"/>
</dbReference>
<evidence type="ECO:0000256" key="2">
    <source>
        <dbReference type="ARBA" id="ARBA00010663"/>
    </source>
</evidence>
<reference evidence="13" key="1">
    <citation type="submission" date="2023-01" db="EMBL/GenBank/DDBJ databases">
        <title>Key to firefly adult light organ development and bioluminescence: homeobox transcription factors regulate luciferase expression and transportation to peroxisome.</title>
        <authorList>
            <person name="Fu X."/>
        </authorList>
    </citation>
    <scope>NUCLEOTIDE SEQUENCE [LARGE SCALE GENOMIC DNA]</scope>
</reference>
<dbReference type="EMBL" id="JARPUR010000008">
    <property type="protein sequence ID" value="KAK4872271.1"/>
    <property type="molecule type" value="Genomic_DNA"/>
</dbReference>
<evidence type="ECO:0000256" key="4">
    <source>
        <dbReference type="ARBA" id="ARBA00022692"/>
    </source>
</evidence>